<evidence type="ECO:0000313" key="1">
    <source>
        <dbReference type="EMBL" id="TFK45518.1"/>
    </source>
</evidence>
<accession>A0A5C3MN98</accession>
<keyword evidence="2" id="KW-1185">Reference proteome</keyword>
<dbReference type="EMBL" id="ML213541">
    <property type="protein sequence ID" value="TFK45518.1"/>
    <property type="molecule type" value="Genomic_DNA"/>
</dbReference>
<reference evidence="1 2" key="1">
    <citation type="journal article" date="2019" name="Nat. Ecol. Evol.">
        <title>Megaphylogeny resolves global patterns of mushroom evolution.</title>
        <authorList>
            <person name="Varga T."/>
            <person name="Krizsan K."/>
            <person name="Foldi C."/>
            <person name="Dima B."/>
            <person name="Sanchez-Garcia M."/>
            <person name="Sanchez-Ramirez S."/>
            <person name="Szollosi G.J."/>
            <person name="Szarkandi J.G."/>
            <person name="Papp V."/>
            <person name="Albert L."/>
            <person name="Andreopoulos W."/>
            <person name="Angelini C."/>
            <person name="Antonin V."/>
            <person name="Barry K.W."/>
            <person name="Bougher N.L."/>
            <person name="Buchanan P."/>
            <person name="Buyck B."/>
            <person name="Bense V."/>
            <person name="Catcheside P."/>
            <person name="Chovatia M."/>
            <person name="Cooper J."/>
            <person name="Damon W."/>
            <person name="Desjardin D."/>
            <person name="Finy P."/>
            <person name="Geml J."/>
            <person name="Haridas S."/>
            <person name="Hughes K."/>
            <person name="Justo A."/>
            <person name="Karasinski D."/>
            <person name="Kautmanova I."/>
            <person name="Kiss B."/>
            <person name="Kocsube S."/>
            <person name="Kotiranta H."/>
            <person name="LaButti K.M."/>
            <person name="Lechner B.E."/>
            <person name="Liimatainen K."/>
            <person name="Lipzen A."/>
            <person name="Lukacs Z."/>
            <person name="Mihaltcheva S."/>
            <person name="Morgado L.N."/>
            <person name="Niskanen T."/>
            <person name="Noordeloos M.E."/>
            <person name="Ohm R.A."/>
            <person name="Ortiz-Santana B."/>
            <person name="Ovrebo C."/>
            <person name="Racz N."/>
            <person name="Riley R."/>
            <person name="Savchenko A."/>
            <person name="Shiryaev A."/>
            <person name="Soop K."/>
            <person name="Spirin V."/>
            <person name="Szebenyi C."/>
            <person name="Tomsovsky M."/>
            <person name="Tulloss R.E."/>
            <person name="Uehling J."/>
            <person name="Grigoriev I.V."/>
            <person name="Vagvolgyi C."/>
            <person name="Papp T."/>
            <person name="Martin F.M."/>
            <person name="Miettinen O."/>
            <person name="Hibbett D.S."/>
            <person name="Nagy L.G."/>
        </authorList>
    </citation>
    <scope>NUCLEOTIDE SEQUENCE [LARGE SCALE GENOMIC DNA]</scope>
    <source>
        <strain evidence="1 2">OMC1185</strain>
    </source>
</reference>
<dbReference type="Proteomes" id="UP000305948">
    <property type="component" value="Unassembled WGS sequence"/>
</dbReference>
<organism evidence="1 2">
    <name type="scientific">Heliocybe sulcata</name>
    <dbReference type="NCBI Taxonomy" id="5364"/>
    <lineage>
        <taxon>Eukaryota</taxon>
        <taxon>Fungi</taxon>
        <taxon>Dikarya</taxon>
        <taxon>Basidiomycota</taxon>
        <taxon>Agaricomycotina</taxon>
        <taxon>Agaricomycetes</taxon>
        <taxon>Gloeophyllales</taxon>
        <taxon>Gloeophyllaceae</taxon>
        <taxon>Heliocybe</taxon>
    </lineage>
</organism>
<protein>
    <submittedName>
        <fullName evidence="1">Uncharacterized protein</fullName>
    </submittedName>
</protein>
<gene>
    <name evidence="1" type="ORF">OE88DRAFT_1649217</name>
</gene>
<dbReference type="AlphaFoldDB" id="A0A5C3MN98"/>
<sequence length="285" mass="32072">MSALLIPKPEFTDIRCGNVEDCSGGAQEVRTRSAGATNWAHQDGVQAFLGLLLCLKNECTLPRPTSDEEADGEESLDWLWGPYTTVKGVLDNPEQWHGVVPDTGEERLGPWYAENRAYRLGSMAADRLHGYCRLPGLIREWCISDGMESKADVLWDIFEAFIEEQRARAPELSVHLLERTTGHRPKLKLAVVTQQIRDERHLPLPLAGQYYLKAAGNSCDGREAMELEALLRENGSALADIHATQWKIEARRCAQLCEKELRSFSGERCVGRLTFNVGEPVWLRR</sequence>
<proteinExistence type="predicted"/>
<evidence type="ECO:0000313" key="2">
    <source>
        <dbReference type="Proteomes" id="UP000305948"/>
    </source>
</evidence>
<name>A0A5C3MN98_9AGAM</name>